<dbReference type="SUPFAM" id="SSF52113">
    <property type="entry name" value="BRCT domain"/>
    <property type="match status" value="1"/>
</dbReference>
<dbReference type="PANTHER" id="PTHR10887:SF495">
    <property type="entry name" value="HELICASE SENATAXIN ISOFORM X1-RELATED"/>
    <property type="match status" value="1"/>
</dbReference>
<dbReference type="Gene3D" id="3.40.960.10">
    <property type="entry name" value="VSR Endonuclease"/>
    <property type="match status" value="1"/>
</dbReference>
<dbReference type="Pfam" id="PF13087">
    <property type="entry name" value="AAA_12"/>
    <property type="match status" value="1"/>
</dbReference>
<evidence type="ECO:0000313" key="4">
    <source>
        <dbReference type="EMBL" id="EAQ03025.1"/>
    </source>
</evidence>
<dbReference type="PROSITE" id="PS50172">
    <property type="entry name" value="BRCT"/>
    <property type="match status" value="1"/>
</dbReference>
<feature type="region of interest" description="Disordered" evidence="2">
    <location>
        <begin position="150"/>
        <end position="190"/>
    </location>
</feature>
<reference evidence="4 5" key="1">
    <citation type="journal article" date="2010" name="J. Bacteriol.">
        <title>Genome sequences of Oceanicola granulosus HTCC2516(T) and Oceanicola batsensis HTCC2597(TDelta).</title>
        <authorList>
            <person name="Thrash J.C."/>
            <person name="Cho J.C."/>
            <person name="Vergin K.L."/>
            <person name="Giovannoni S.J."/>
        </authorList>
    </citation>
    <scope>NUCLEOTIDE SEQUENCE [LARGE SCALE GENOMIC DNA]</scope>
    <source>
        <strain evidence="5">ATCC BAA-863 / DSM 15984 / KCTC 12145 / HTCC2597</strain>
    </source>
</reference>
<name>A3TXZ1_PSEBH</name>
<dbReference type="CDD" id="cd17748">
    <property type="entry name" value="BRCT_DNA_ligase_like"/>
    <property type="match status" value="1"/>
</dbReference>
<dbReference type="InterPro" id="IPR036420">
    <property type="entry name" value="BRCT_dom_sf"/>
</dbReference>
<dbReference type="InterPro" id="IPR047187">
    <property type="entry name" value="SF1_C_Upf1"/>
</dbReference>
<dbReference type="GO" id="GO:0004386">
    <property type="term" value="F:helicase activity"/>
    <property type="evidence" value="ECO:0007669"/>
    <property type="project" value="InterPro"/>
</dbReference>
<dbReference type="Proteomes" id="UP000004318">
    <property type="component" value="Unassembled WGS sequence"/>
</dbReference>
<proteinExistence type="predicted"/>
<keyword evidence="5" id="KW-1185">Reference proteome</keyword>
<dbReference type="Pfam" id="PF18741">
    <property type="entry name" value="MTES_1575"/>
    <property type="match status" value="1"/>
</dbReference>
<accession>A3TXZ1</accession>
<dbReference type="Gene3D" id="3.40.50.300">
    <property type="entry name" value="P-loop containing nucleotide triphosphate hydrolases"/>
    <property type="match status" value="3"/>
</dbReference>
<dbReference type="SUPFAM" id="SSF52540">
    <property type="entry name" value="P-loop containing nucleoside triphosphate hydrolases"/>
    <property type="match status" value="2"/>
</dbReference>
<dbReference type="InterPro" id="IPR025103">
    <property type="entry name" value="DUF4011"/>
</dbReference>
<evidence type="ECO:0000259" key="3">
    <source>
        <dbReference type="PROSITE" id="PS50172"/>
    </source>
</evidence>
<comment type="caution">
    <text evidence="4">The sequence shown here is derived from an EMBL/GenBank/DDBJ whole genome shotgun (WGS) entry which is preliminary data.</text>
</comment>
<dbReference type="eggNOG" id="COG1112">
    <property type="taxonomic scope" value="Bacteria"/>
</dbReference>
<dbReference type="InterPro" id="IPR041677">
    <property type="entry name" value="DNA2/NAM7_AAA_11"/>
</dbReference>
<feature type="compositionally biased region" description="Basic and acidic residues" evidence="2">
    <location>
        <begin position="178"/>
        <end position="190"/>
    </location>
</feature>
<dbReference type="SUPFAM" id="SSF52980">
    <property type="entry name" value="Restriction endonuclease-like"/>
    <property type="match status" value="1"/>
</dbReference>
<protein>
    <recommendedName>
        <fullName evidence="3">BRCT domain-containing protein</fullName>
    </recommendedName>
</protein>
<evidence type="ECO:0000313" key="5">
    <source>
        <dbReference type="Proteomes" id="UP000004318"/>
    </source>
</evidence>
<dbReference type="OrthoDB" id="9757917at2"/>
<organism evidence="4 5">
    <name type="scientific">Pseudooceanicola batsensis (strain ATCC BAA-863 / DSM 15984 / KCTC 12145 / HTCC2597)</name>
    <name type="common">Oceanicola batsensis</name>
    <dbReference type="NCBI Taxonomy" id="252305"/>
    <lineage>
        <taxon>Bacteria</taxon>
        <taxon>Pseudomonadati</taxon>
        <taxon>Pseudomonadota</taxon>
        <taxon>Alphaproteobacteria</taxon>
        <taxon>Rhodobacterales</taxon>
        <taxon>Paracoccaceae</taxon>
        <taxon>Pseudooceanicola</taxon>
    </lineage>
</organism>
<evidence type="ECO:0000256" key="2">
    <source>
        <dbReference type="SAM" id="MobiDB-lite"/>
    </source>
</evidence>
<dbReference type="InterPro" id="IPR027417">
    <property type="entry name" value="P-loop_NTPase"/>
</dbReference>
<dbReference type="RefSeq" id="WP_009806779.1">
    <property type="nucleotide sequence ID" value="NZ_CH724131.1"/>
</dbReference>
<feature type="coiled-coil region" evidence="1">
    <location>
        <begin position="958"/>
        <end position="985"/>
    </location>
</feature>
<feature type="domain" description="BRCT" evidence="3">
    <location>
        <begin position="2005"/>
        <end position="2095"/>
    </location>
</feature>
<dbReference type="EMBL" id="AAMO01000005">
    <property type="protein sequence ID" value="EAQ03025.1"/>
    <property type="molecule type" value="Genomic_DNA"/>
</dbReference>
<dbReference type="Pfam" id="PF13195">
    <property type="entry name" value="DUF4011"/>
    <property type="match status" value="1"/>
</dbReference>
<dbReference type="Gene3D" id="3.40.50.10190">
    <property type="entry name" value="BRCT domain"/>
    <property type="match status" value="1"/>
</dbReference>
<dbReference type="HOGENOM" id="CLU_000788_3_2_5"/>
<dbReference type="InterPro" id="IPR049468">
    <property type="entry name" value="Restrct_endonuc-II-like_dom"/>
</dbReference>
<dbReference type="InterPro" id="IPR001357">
    <property type="entry name" value="BRCT_dom"/>
</dbReference>
<evidence type="ECO:0000256" key="1">
    <source>
        <dbReference type="SAM" id="Coils"/>
    </source>
</evidence>
<dbReference type="CDD" id="cd18808">
    <property type="entry name" value="SF1_C_Upf1"/>
    <property type="match status" value="1"/>
</dbReference>
<dbReference type="FunFam" id="3.40.960.10:FF:000002">
    <property type="entry name" value="DNA helicase related protein"/>
    <property type="match status" value="1"/>
</dbReference>
<dbReference type="eggNOG" id="COG0272">
    <property type="taxonomic scope" value="Bacteria"/>
</dbReference>
<dbReference type="InterPro" id="IPR041679">
    <property type="entry name" value="DNA2/NAM7-like_C"/>
</dbReference>
<sequence length="2095" mass="229834">MTENHFAEDAAEDAAAENRDSKAQGIGDIVRSRIQHLRARLLDSSRRNPLIQVPFRQNSSSLIRFVDELPDVLAERLHNQRPMRLVALPPIDEPLPDEQTDEFLDALEIARTTDEKHLEDSAALDPTDSDYAQKELDLERALKDRVRAELGLPERQTEENPSLAAHARNHGISPDYILPERSESPDDGRHDDADIQTLLLPERLDRVGRSLHDRGHAFERETGVNVLHAVFGILEWNEPGSSRTPARSPLLLLEVRMSRKKAPGGAEYHICGENELGLNTTLAQTLSAQFGLELPPYEEGSVEDYLEAVADLAPSGWHWSVRREALVGVFPSSRIAMYRDLDPDNGHVVESPLIETMLSSVGGDGTTYAEVYDTDDPEVERQVPRLVMDADASQFSSLVDVANGTNVAIEGPPGSGKSQTIVNLIASAMADGKKVLFVAEKLTALDVVRNRLDAAGLGEFILPLQAGRGSRDAVFQSLEDRLMMERPPSGSAEAHRARHEALTRRRSEMQAYLDTLGTKLDACGLTVHEAVGRAISTASHIDGLPRDIRRLRIAAPETLDKETRTEIDGDARMVVDRLDGADRIATLWREARKAPLRADEAEDIATDLAALARAIEAFRADAEDSPLRPYLPEDPVLARAAQTGAALAAIVGNPEADADLVDRFLDTEMRRAAHDVCEARDAAHAADKELAEILSDPDADDVDATLASAAEMAKRQNGTIDPAAMAVEIERLDAQRDTLAHQRDLAAALPARWAKISEDEGLTLSDLRLDAQRLLSAPQPVLDRRLADEARLVPATAREAAASQRALARERDTIRQRLPRAGTHSPTDLKAAADAIDAAGLFRFLSGRYKAAWALYSETLGGDTKAGRPAAASALRDYARWAEKRDALAADTRLSTQLGTFFKGVDSDPELLDALAVFHETVGQLSQGDDRLRYALETGPLQSLRDLVAEADMPPTSLTGLVAQLSSAEEQLDAARSEREMVSTLCLSFRERSTLDAALIERARAARAQRADAHQAAGRSRAAELLAGIESTDAIRTAILLAEAIAQLPQPRAGISLMRRGADASLIEEADRVFARHAELAKEAAAVAGEISLPCADGDDPETALHALAGRLPDLHDAARRAEGLVDQARLLRALAALEARGLRPLTDWVQSEDNHSHRAHLPEVVEAIYARSLTDHVQARFGRTLDTYDGADLDRLRRDIARIDHELTDLSRLAIREELIENSHPPTGNGIGKVGTYTDMSLIRHELNKQRNRVGVRDLTARAGAALIDLKPCWMMSPLAVAQYLHGQFAFDLVVIDEASQMTPENALGAIMRARQVVIVGDTKQLPPTNFFSKVLDDADEDEDVRTDSESILDMANTTFTPVRQLRWHYRSRHPNLIAISNKMVYDGQLTIFPAARDGDPELGVELVKVEGEYRKGRNIPEARAIVAGAIQHMRDHPERSLGLATMNKDQTELIVTEFERERARNPHVEAYIERWAEKDDGLEEFFVKNLETIQGDERDVIMISTLYGPDPETGKTYQRFGPVNSVHGHRRLNVLFSRAKEKIVTYSSMVPTDIQADGKAYGVQMLRAWLEFSRTGQLGDIQVERGETDSPFEDFVISQIEAAGYEAVPQVGASGFKIDIGVRHPDWPYGFILAVECDGAPYHSARSSRDRDRLRQQVLEGLGWHFHRIWSTDWFRDPRGQIEKLRAALDAALARAKTEEAERQQARAEAVERARKAAEEAAARAAEAEAAAKAEAAEEAEAKKAAKAAAKTDSADARQGRLFEEAGPTYASPDTAAVEKGPKPSLSEQALARIEQWREDQAYDCFNRTATTRKRGFYWLGFLEGVAASDGIEEGESDALVAEAREIDAFFGDAGENRVTDMLAEALEDAEGDLMTAISIQCDALRESLDDPELAAEKDVINTFLGFCAGIICDGRITSTEARKIHARFHSDPTLAEAPIFAHLRWAVDKALADAVLDEEEAEEIREWIAELVTDGHADTGVANIGGVLAPTDPITDACAIDLKGKVFVLTGKMSMGPRSLIGDEIARRGGTLKNTVTDETDYVVVSNTASRHWKTTHYGTKIEAALKKIEAGHAMRFVAEHALASALVRLDA</sequence>
<keyword evidence="1" id="KW-0175">Coiled coil</keyword>
<dbReference type="InterPro" id="IPR045055">
    <property type="entry name" value="DNA2/NAM7-like"/>
</dbReference>
<dbReference type="eggNOG" id="COG0467">
    <property type="taxonomic scope" value="Bacteria"/>
</dbReference>
<dbReference type="Pfam" id="PF13086">
    <property type="entry name" value="AAA_11"/>
    <property type="match status" value="1"/>
</dbReference>
<dbReference type="InterPro" id="IPR011335">
    <property type="entry name" value="Restrct_endonuc-II-like"/>
</dbReference>
<gene>
    <name evidence="4" type="ORF">OB2597_12813</name>
</gene>
<dbReference type="STRING" id="252305.OB2597_12813"/>
<feature type="coiled-coil region" evidence="1">
    <location>
        <begin position="1684"/>
        <end position="1755"/>
    </location>
</feature>
<feature type="region of interest" description="Disordered" evidence="2">
    <location>
        <begin position="1766"/>
        <end position="1788"/>
    </location>
</feature>
<dbReference type="PANTHER" id="PTHR10887">
    <property type="entry name" value="DNA2/NAM7 HELICASE FAMILY"/>
    <property type="match status" value="1"/>
</dbReference>
<feature type="region of interest" description="Disordered" evidence="2">
    <location>
        <begin position="1"/>
        <end position="22"/>
    </location>
</feature>